<organism evidence="4 5">
    <name type="scientific">Cucumis sativus</name>
    <name type="common">Cucumber</name>
    <dbReference type="NCBI Taxonomy" id="3659"/>
    <lineage>
        <taxon>Eukaryota</taxon>
        <taxon>Viridiplantae</taxon>
        <taxon>Streptophyta</taxon>
        <taxon>Embryophyta</taxon>
        <taxon>Tracheophyta</taxon>
        <taxon>Spermatophyta</taxon>
        <taxon>Magnoliopsida</taxon>
        <taxon>eudicotyledons</taxon>
        <taxon>Gunneridae</taxon>
        <taxon>Pentapetalae</taxon>
        <taxon>rosids</taxon>
        <taxon>fabids</taxon>
        <taxon>Cucurbitales</taxon>
        <taxon>Cucurbitaceae</taxon>
        <taxon>Benincaseae</taxon>
        <taxon>Cucumis</taxon>
    </lineage>
</organism>
<proteinExistence type="predicted"/>
<reference evidence="4 5" key="4">
    <citation type="journal article" date="2011" name="BMC Genomics">
        <title>RNA-Seq improves annotation of protein-coding genes in the cucumber genome.</title>
        <authorList>
            <person name="Li Z."/>
            <person name="Zhang Z."/>
            <person name="Yan P."/>
            <person name="Huang S."/>
            <person name="Fei Z."/>
            <person name="Lin K."/>
        </authorList>
    </citation>
    <scope>NUCLEOTIDE SEQUENCE [LARGE SCALE GENOMIC DNA]</scope>
    <source>
        <strain evidence="5">cv. 9930</strain>
    </source>
</reference>
<dbReference type="PANTHER" id="PTHR36968:SF8">
    <property type="entry name" value="HOMEOBOX-DDT DOMAIN PROTEIN RLT3 ISOFORM X1"/>
    <property type="match status" value="1"/>
</dbReference>
<comment type="subcellular location">
    <subcellularLocation>
        <location evidence="1">Nucleus</location>
    </subcellularLocation>
</comment>
<evidence type="ECO:0000313" key="5">
    <source>
        <dbReference type="Proteomes" id="UP000029981"/>
    </source>
</evidence>
<dbReference type="AlphaFoldDB" id="A0A0A0KMR9"/>
<dbReference type="Gramene" id="KGN50935">
    <property type="protein sequence ID" value="KGN50935"/>
    <property type="gene ID" value="Csa_5G349590"/>
</dbReference>
<dbReference type="EMBL" id="CM002926">
    <property type="protein sequence ID" value="KGN50935.1"/>
    <property type="molecule type" value="Genomic_DNA"/>
</dbReference>
<name>A0A0A0KMR9_CUCSA</name>
<sequence>MHLWAVIYRSLSILEDGHWEVIDTKEALCALLFVLDDRGKREAFLIESLEKRVVFLCEAMSNKSTRNLVSRSFTQSEQSDMDRIREISYSPVSDVDNSLYQAETTGDTLPLSSTIVLEVKRKGEEEKQSWNGLQTFDLWI</sequence>
<reference evidence="4 5" key="2">
    <citation type="journal article" date="2009" name="PLoS ONE">
        <title>An integrated genetic and cytogenetic map of the cucumber genome.</title>
        <authorList>
            <person name="Ren Y."/>
            <person name="Zhang Z."/>
            <person name="Liu J."/>
            <person name="Staub J.E."/>
            <person name="Han Y."/>
            <person name="Cheng Z."/>
            <person name="Li X."/>
            <person name="Lu J."/>
            <person name="Miao H."/>
            <person name="Kang H."/>
            <person name="Xie B."/>
            <person name="Gu X."/>
            <person name="Wang X."/>
            <person name="Du Y."/>
            <person name="Jin W."/>
            <person name="Huang S."/>
        </authorList>
    </citation>
    <scope>NUCLEOTIDE SEQUENCE [LARGE SCALE GENOMIC DNA]</scope>
    <source>
        <strain evidence="5">cv. 9930</strain>
    </source>
</reference>
<reference evidence="4 5" key="3">
    <citation type="journal article" date="2010" name="BMC Genomics">
        <title>Transcriptome sequencing and comparative analysis of cucumber flowers with different sex types.</title>
        <authorList>
            <person name="Guo S."/>
            <person name="Zheng Y."/>
            <person name="Joung J.G."/>
            <person name="Liu S."/>
            <person name="Zhang Z."/>
            <person name="Crasta O.R."/>
            <person name="Sobral B.W."/>
            <person name="Xu Y."/>
            <person name="Huang S."/>
            <person name="Fei Z."/>
        </authorList>
    </citation>
    <scope>NUCLEOTIDE SEQUENCE [LARGE SCALE GENOMIC DNA]</scope>
    <source>
        <strain evidence="5">cv. 9930</strain>
    </source>
</reference>
<dbReference type="STRING" id="3659.A0A0A0KMR9"/>
<protein>
    <recommendedName>
        <fullName evidence="3">WHIM2 domain-containing protein</fullName>
    </recommendedName>
</protein>
<evidence type="ECO:0000256" key="1">
    <source>
        <dbReference type="ARBA" id="ARBA00004123"/>
    </source>
</evidence>
<dbReference type="InterPro" id="IPR044977">
    <property type="entry name" value="RLT1-3"/>
</dbReference>
<dbReference type="Pfam" id="PF15613">
    <property type="entry name" value="WSD"/>
    <property type="match status" value="1"/>
</dbReference>
<gene>
    <name evidence="4" type="ORF">Csa_5G349590</name>
</gene>
<feature type="domain" description="WHIM2" evidence="3">
    <location>
        <begin position="16"/>
        <end position="52"/>
    </location>
</feature>
<reference evidence="4 5" key="1">
    <citation type="journal article" date="2009" name="Nat. Genet.">
        <title>The genome of the cucumber, Cucumis sativus L.</title>
        <authorList>
            <person name="Huang S."/>
            <person name="Li R."/>
            <person name="Zhang Z."/>
            <person name="Li L."/>
            <person name="Gu X."/>
            <person name="Fan W."/>
            <person name="Lucas W.J."/>
            <person name="Wang X."/>
            <person name="Xie B."/>
            <person name="Ni P."/>
            <person name="Ren Y."/>
            <person name="Zhu H."/>
            <person name="Li J."/>
            <person name="Lin K."/>
            <person name="Jin W."/>
            <person name="Fei Z."/>
            <person name="Li G."/>
            <person name="Staub J."/>
            <person name="Kilian A."/>
            <person name="van der Vossen E.A."/>
            <person name="Wu Y."/>
            <person name="Guo J."/>
            <person name="He J."/>
            <person name="Jia Z."/>
            <person name="Ren Y."/>
            <person name="Tian G."/>
            <person name="Lu Y."/>
            <person name="Ruan J."/>
            <person name="Qian W."/>
            <person name="Wang M."/>
            <person name="Huang Q."/>
            <person name="Li B."/>
            <person name="Xuan Z."/>
            <person name="Cao J."/>
            <person name="Asan"/>
            <person name="Wu Z."/>
            <person name="Zhang J."/>
            <person name="Cai Q."/>
            <person name="Bai Y."/>
            <person name="Zhao B."/>
            <person name="Han Y."/>
            <person name="Li Y."/>
            <person name="Li X."/>
            <person name="Wang S."/>
            <person name="Shi Q."/>
            <person name="Liu S."/>
            <person name="Cho W.K."/>
            <person name="Kim J.Y."/>
            <person name="Xu Y."/>
            <person name="Heller-Uszynska K."/>
            <person name="Miao H."/>
            <person name="Cheng Z."/>
            <person name="Zhang S."/>
            <person name="Wu J."/>
            <person name="Yang Y."/>
            <person name="Kang H."/>
            <person name="Li M."/>
            <person name="Liang H."/>
            <person name="Ren X."/>
            <person name="Shi Z."/>
            <person name="Wen M."/>
            <person name="Jian M."/>
            <person name="Yang H."/>
            <person name="Zhang G."/>
            <person name="Yang Z."/>
            <person name="Chen R."/>
            <person name="Liu S."/>
            <person name="Li J."/>
            <person name="Ma L."/>
            <person name="Liu H."/>
            <person name="Zhou Y."/>
            <person name="Zhao J."/>
            <person name="Fang X."/>
            <person name="Li G."/>
            <person name="Fang L."/>
            <person name="Li Y."/>
            <person name="Liu D."/>
            <person name="Zheng H."/>
            <person name="Zhang Y."/>
            <person name="Qin N."/>
            <person name="Li Z."/>
            <person name="Yang G."/>
            <person name="Yang S."/>
            <person name="Bolund L."/>
            <person name="Kristiansen K."/>
            <person name="Zheng H."/>
            <person name="Li S."/>
            <person name="Zhang X."/>
            <person name="Yang H."/>
            <person name="Wang J."/>
            <person name="Sun R."/>
            <person name="Zhang B."/>
            <person name="Jiang S."/>
            <person name="Wang J."/>
            <person name="Du Y."/>
            <person name="Li S."/>
        </authorList>
    </citation>
    <scope>NUCLEOTIDE SEQUENCE [LARGE SCALE GENOMIC DNA]</scope>
    <source>
        <strain evidence="5">cv. 9930</strain>
    </source>
</reference>
<accession>A0A0A0KMR9</accession>
<evidence type="ECO:0000256" key="2">
    <source>
        <dbReference type="ARBA" id="ARBA00023242"/>
    </source>
</evidence>
<dbReference type="Proteomes" id="UP000029981">
    <property type="component" value="Chromosome 5"/>
</dbReference>
<evidence type="ECO:0000259" key="3">
    <source>
        <dbReference type="Pfam" id="PF15613"/>
    </source>
</evidence>
<dbReference type="GO" id="GO:0005634">
    <property type="term" value="C:nucleus"/>
    <property type="evidence" value="ECO:0007669"/>
    <property type="project" value="UniProtKB-SubCell"/>
</dbReference>
<keyword evidence="2" id="KW-0539">Nucleus</keyword>
<dbReference type="PANTHER" id="PTHR36968">
    <property type="entry name" value="HOMEOBOX-DDT DOMAIN PROTEIN RLT2"/>
    <property type="match status" value="1"/>
</dbReference>
<dbReference type="InterPro" id="IPR028941">
    <property type="entry name" value="WHIM2_dom"/>
</dbReference>
<keyword evidence="5" id="KW-1185">Reference proteome</keyword>
<evidence type="ECO:0000313" key="4">
    <source>
        <dbReference type="EMBL" id="KGN50935.1"/>
    </source>
</evidence>
<dbReference type="GO" id="GO:0006357">
    <property type="term" value="P:regulation of transcription by RNA polymerase II"/>
    <property type="evidence" value="ECO:0007669"/>
    <property type="project" value="InterPro"/>
</dbReference>